<protein>
    <submittedName>
        <fullName evidence="2">YbaY family lipoprotein</fullName>
    </submittedName>
</protein>
<dbReference type="PANTHER" id="PTHR38013:SF1">
    <property type="entry name" value="GLYCOPROTEIN_POLYSACCHARIDE METABOLISM"/>
    <property type="match status" value="1"/>
</dbReference>
<name>A0A9X3F3Q4_9BACT</name>
<keyword evidence="1" id="KW-0732">Signal</keyword>
<sequence>MRRSCLAVCAALTLPLAACQGADKTAETSSSAQTVTVTGKAFYLERIALPPGAMLHVKVVDMQHADAALGAVAADDFNASLVPIPFELEVKGSKIEPNRQYGVSASLRDVDDKLMFSTAAPVAVDLRAPAPLEIRLVRATGK</sequence>
<evidence type="ECO:0000256" key="1">
    <source>
        <dbReference type="SAM" id="SignalP"/>
    </source>
</evidence>
<feature type="signal peptide" evidence="1">
    <location>
        <begin position="1"/>
        <end position="21"/>
    </location>
</feature>
<dbReference type="InterPro" id="IPR039366">
    <property type="entry name" value="Pilotin"/>
</dbReference>
<dbReference type="EMBL" id="JAPNKE010000002">
    <property type="protein sequence ID" value="MCY1010866.1"/>
    <property type="molecule type" value="Genomic_DNA"/>
</dbReference>
<keyword evidence="2" id="KW-0449">Lipoprotein</keyword>
<dbReference type="RefSeq" id="WP_267773989.1">
    <property type="nucleotide sequence ID" value="NZ_JAPNKE010000002.1"/>
</dbReference>
<dbReference type="Pfam" id="PF09619">
    <property type="entry name" value="YscW"/>
    <property type="match status" value="1"/>
</dbReference>
<dbReference type="AlphaFoldDB" id="A0A9X3F3Q4"/>
<feature type="chain" id="PRO_5040733987" evidence="1">
    <location>
        <begin position="22"/>
        <end position="142"/>
    </location>
</feature>
<evidence type="ECO:0000313" key="3">
    <source>
        <dbReference type="Proteomes" id="UP001150924"/>
    </source>
</evidence>
<evidence type="ECO:0000313" key="2">
    <source>
        <dbReference type="EMBL" id="MCY1010866.1"/>
    </source>
</evidence>
<organism evidence="2 3">
    <name type="scientific">Nannocystis pusilla</name>
    <dbReference type="NCBI Taxonomy" id="889268"/>
    <lineage>
        <taxon>Bacteria</taxon>
        <taxon>Pseudomonadati</taxon>
        <taxon>Myxococcota</taxon>
        <taxon>Polyangia</taxon>
        <taxon>Nannocystales</taxon>
        <taxon>Nannocystaceae</taxon>
        <taxon>Nannocystis</taxon>
    </lineage>
</organism>
<gene>
    <name evidence="2" type="ORF">OV079_35940</name>
</gene>
<keyword evidence="3" id="KW-1185">Reference proteome</keyword>
<reference evidence="2" key="1">
    <citation type="submission" date="2022-11" db="EMBL/GenBank/DDBJ databases">
        <title>Minimal conservation of predation-associated metabolite biosynthetic gene clusters underscores biosynthetic potential of Myxococcota including descriptions for ten novel species: Archangium lansinium sp. nov., Myxococcus landrumus sp. nov., Nannocystis bai.</title>
        <authorList>
            <person name="Ahearne A."/>
            <person name="Stevens C."/>
            <person name="Phillips K."/>
        </authorList>
    </citation>
    <scope>NUCLEOTIDE SEQUENCE</scope>
    <source>
        <strain evidence="2">Na p29</strain>
    </source>
</reference>
<dbReference type="InterPro" id="IPR053196">
    <property type="entry name" value="Lipoprotein_YbaY-like"/>
</dbReference>
<proteinExistence type="predicted"/>
<comment type="caution">
    <text evidence="2">The sequence shown here is derived from an EMBL/GenBank/DDBJ whole genome shotgun (WGS) entry which is preliminary data.</text>
</comment>
<dbReference type="Proteomes" id="UP001150924">
    <property type="component" value="Unassembled WGS sequence"/>
</dbReference>
<dbReference type="PANTHER" id="PTHR38013">
    <property type="entry name" value="GLYCOPROTEIN/POLYSACCHARIDE METABOLISM"/>
    <property type="match status" value="1"/>
</dbReference>
<accession>A0A9X3F3Q4</accession>